<organism evidence="1 2">
    <name type="scientific">Boletus edulis BED1</name>
    <dbReference type="NCBI Taxonomy" id="1328754"/>
    <lineage>
        <taxon>Eukaryota</taxon>
        <taxon>Fungi</taxon>
        <taxon>Dikarya</taxon>
        <taxon>Basidiomycota</taxon>
        <taxon>Agaricomycotina</taxon>
        <taxon>Agaricomycetes</taxon>
        <taxon>Agaricomycetidae</taxon>
        <taxon>Boletales</taxon>
        <taxon>Boletineae</taxon>
        <taxon>Boletaceae</taxon>
        <taxon>Boletoideae</taxon>
        <taxon>Boletus</taxon>
    </lineage>
</organism>
<dbReference type="EMBL" id="WHUW01000018">
    <property type="protein sequence ID" value="KAF8437707.1"/>
    <property type="molecule type" value="Genomic_DNA"/>
</dbReference>
<proteinExistence type="predicted"/>
<protein>
    <submittedName>
        <fullName evidence="1">Uncharacterized protein</fullName>
    </submittedName>
</protein>
<reference evidence="1" key="1">
    <citation type="submission" date="2019-10" db="EMBL/GenBank/DDBJ databases">
        <authorList>
            <consortium name="DOE Joint Genome Institute"/>
            <person name="Kuo A."/>
            <person name="Miyauchi S."/>
            <person name="Kiss E."/>
            <person name="Drula E."/>
            <person name="Kohler A."/>
            <person name="Sanchez-Garcia M."/>
            <person name="Andreopoulos B."/>
            <person name="Barry K.W."/>
            <person name="Bonito G."/>
            <person name="Buee M."/>
            <person name="Carver A."/>
            <person name="Chen C."/>
            <person name="Cichocki N."/>
            <person name="Clum A."/>
            <person name="Culley D."/>
            <person name="Crous P.W."/>
            <person name="Fauchery L."/>
            <person name="Girlanda M."/>
            <person name="Hayes R."/>
            <person name="Keri Z."/>
            <person name="LaButti K."/>
            <person name="Lipzen A."/>
            <person name="Lombard V."/>
            <person name="Magnuson J."/>
            <person name="Maillard F."/>
            <person name="Morin E."/>
            <person name="Murat C."/>
            <person name="Nolan M."/>
            <person name="Ohm R."/>
            <person name="Pangilinan J."/>
            <person name="Pereira M."/>
            <person name="Perotto S."/>
            <person name="Peter M."/>
            <person name="Riley R."/>
            <person name="Sitrit Y."/>
            <person name="Stielow B."/>
            <person name="Szollosi G."/>
            <person name="Zifcakova L."/>
            <person name="Stursova M."/>
            <person name="Spatafora J.W."/>
            <person name="Tedersoo L."/>
            <person name="Vaario L.-M."/>
            <person name="Yamada A."/>
            <person name="Yan M."/>
            <person name="Wang P."/>
            <person name="Xu J."/>
            <person name="Bruns T."/>
            <person name="Baldrian P."/>
            <person name="Vilgalys R."/>
            <person name="Henrissat B."/>
            <person name="Grigoriev I.V."/>
            <person name="Hibbett D."/>
            <person name="Nagy L.G."/>
            <person name="Martin F.M."/>
        </authorList>
    </citation>
    <scope>NUCLEOTIDE SEQUENCE</scope>
    <source>
        <strain evidence="1">BED1</strain>
    </source>
</reference>
<dbReference type="AlphaFoldDB" id="A0AAD4BRJ0"/>
<comment type="caution">
    <text evidence="1">The sequence shown here is derived from an EMBL/GenBank/DDBJ whole genome shotgun (WGS) entry which is preliminary data.</text>
</comment>
<accession>A0AAD4BRJ0</accession>
<name>A0AAD4BRJ0_BOLED</name>
<reference evidence="1" key="2">
    <citation type="journal article" date="2020" name="Nat. Commun.">
        <title>Large-scale genome sequencing of mycorrhizal fungi provides insights into the early evolution of symbiotic traits.</title>
        <authorList>
            <person name="Miyauchi S."/>
            <person name="Kiss E."/>
            <person name="Kuo A."/>
            <person name="Drula E."/>
            <person name="Kohler A."/>
            <person name="Sanchez-Garcia M."/>
            <person name="Morin E."/>
            <person name="Andreopoulos B."/>
            <person name="Barry K.W."/>
            <person name="Bonito G."/>
            <person name="Buee M."/>
            <person name="Carver A."/>
            <person name="Chen C."/>
            <person name="Cichocki N."/>
            <person name="Clum A."/>
            <person name="Culley D."/>
            <person name="Crous P.W."/>
            <person name="Fauchery L."/>
            <person name="Girlanda M."/>
            <person name="Hayes R.D."/>
            <person name="Keri Z."/>
            <person name="LaButti K."/>
            <person name="Lipzen A."/>
            <person name="Lombard V."/>
            <person name="Magnuson J."/>
            <person name="Maillard F."/>
            <person name="Murat C."/>
            <person name="Nolan M."/>
            <person name="Ohm R.A."/>
            <person name="Pangilinan J."/>
            <person name="Pereira M.F."/>
            <person name="Perotto S."/>
            <person name="Peter M."/>
            <person name="Pfister S."/>
            <person name="Riley R."/>
            <person name="Sitrit Y."/>
            <person name="Stielow J.B."/>
            <person name="Szollosi G."/>
            <person name="Zifcakova L."/>
            <person name="Stursova M."/>
            <person name="Spatafora J.W."/>
            <person name="Tedersoo L."/>
            <person name="Vaario L.M."/>
            <person name="Yamada A."/>
            <person name="Yan M."/>
            <person name="Wang P."/>
            <person name="Xu J."/>
            <person name="Bruns T."/>
            <person name="Baldrian P."/>
            <person name="Vilgalys R."/>
            <person name="Dunand C."/>
            <person name="Henrissat B."/>
            <person name="Grigoriev I.V."/>
            <person name="Hibbett D."/>
            <person name="Nagy L.G."/>
            <person name="Martin F.M."/>
        </authorList>
    </citation>
    <scope>NUCLEOTIDE SEQUENCE</scope>
    <source>
        <strain evidence="1">BED1</strain>
    </source>
</reference>
<evidence type="ECO:0000313" key="1">
    <source>
        <dbReference type="EMBL" id="KAF8437707.1"/>
    </source>
</evidence>
<dbReference type="Proteomes" id="UP001194468">
    <property type="component" value="Unassembled WGS sequence"/>
</dbReference>
<sequence>MIFRREDQRKFLDHILSSYGIDNKEVEIPLPLLPAESLAGLDLPFLAIPCPVSGCTTWRRVGSDDKTSKYMFSHLRRDHNTGTLAQYRGRVDLVPRYILKPYYRSMASKDPKASATLVFHPDYQPVSQGATELAYPASSSTVRQVESASDPLHNAPISAEWLQTLGWGQWILHCGASPDTLKGLVDILSFSTICALKDQRRQRLELGILGIHQLLDGYLRDANDYIDSKHGDLRSHIHAGSKAHYNRLQRKSYFAYRRPLTSTVAMLLRILHLQVIKDSSLKSFGSLPNILLKRGEPSMRFLLSLYEKIMSREEVTTLDRRATLSDLHALLASLVQRSAVAMNQVDYPTDITLILISLLKGDLFHDANTITKYCAILAHGMTAILIHEARLRDQSVSFEPHQVSLFHPPLHHPICLSPTSETPHDREDNGDNDSVGVVGVNEEVEEGILENLEGDGDGVEENTSSADGSSISTLLEAFKSHYQAKVTNEGGNEREGIFQYIAKERDQYLRFGQPTPYGHIKYIWLIAGKHAREETKLFDFTFMDDGQGLVIRHNAGASPIRLYFSQLAYKAKSAIEESSQRIRACLPPNCVAGYEEFQWQCLTDDLLSDASVFEQPDNQPILRPLRQQLIDALFSKRSEAHPRGQLFPFVSHSDDFLIADAKTWLQTHDRILSAITAAFTLTCGIPPRDFQFQSLQVAHDKEKGHGRSLFIIQNTLALGNPKAKQRGKTFKECLWGVSQAQAPAFLYFLGVLKPVFSEIIRRTNIIHPLFDTYIFVPAIPANCAASTNATDNPVHVMEKNCSLNGSVINRFLQEHTQDLPIRLTCGILRDKLTAVYRQFFPWLATGKPQNAISPVDLQGQHQTATSLTHYGRILVVPRALKMPKELALEFLETSRVLQAMYGLTSGDESWNTMSNNFRHSPFFAGRLNEPAALLLSRLLVMHQYGLGGVDSDAKLRNQSIIERILTDAPYGAIPSSAAEGIIGDDVLLQVARLVAYGIQGPPALSYPPPGGHSATILAIAVKKIVHSLEEWQDGSFKPLDPGRSTGLSKFLDRVESEAYDHFARLKCSHTDVWIATCVAIHKGVLFYVEDASPPTLRYQDLPVRGVPWTGRLQVAAYSTDGPMD</sequence>
<gene>
    <name evidence="1" type="ORF">L210DRAFT_246285</name>
</gene>
<evidence type="ECO:0000313" key="2">
    <source>
        <dbReference type="Proteomes" id="UP001194468"/>
    </source>
</evidence>
<keyword evidence="2" id="KW-1185">Reference proteome</keyword>